<proteinExistence type="inferred from homology"/>
<feature type="binding site" evidence="8">
    <location>
        <position position="151"/>
    </location>
    <ligand>
        <name>Mg(2+)</name>
        <dbReference type="ChEBI" id="CHEBI:18420"/>
        <label>2</label>
    </ligand>
</feature>
<dbReference type="Gene3D" id="3.30.1330.10">
    <property type="entry name" value="PurM-like, N-terminal domain"/>
    <property type="match status" value="2"/>
</dbReference>
<reference evidence="13" key="1">
    <citation type="submission" date="2021-03" db="EMBL/GenBank/DDBJ databases">
        <title>Agromyces archimandritus sp. nov., isolated from the cockroach Archimandrita tessellata.</title>
        <authorList>
            <person name="Guzman J."/>
            <person name="Ortuzar M."/>
            <person name="Poehlein A."/>
            <person name="Daniel R."/>
            <person name="Trujillo M."/>
            <person name="Vilcinskas A."/>
        </authorList>
    </citation>
    <scope>NUCLEOTIDE SEQUENCE</scope>
    <source>
        <strain evidence="13">G127AT</strain>
    </source>
</reference>
<keyword evidence="3 8" id="KW-0479">Metal-binding</keyword>
<feature type="binding site" evidence="8">
    <location>
        <position position="573"/>
    </location>
    <ligand>
        <name>Mg(2+)</name>
        <dbReference type="ChEBI" id="CHEBI:18420"/>
        <label>1</label>
    </ligand>
</feature>
<dbReference type="GO" id="GO:0000287">
    <property type="term" value="F:magnesium ion binding"/>
    <property type="evidence" value="ECO:0007669"/>
    <property type="project" value="UniProtKB-UniRule"/>
</dbReference>
<feature type="region of interest" description="Disordered" evidence="9">
    <location>
        <begin position="1"/>
        <end position="24"/>
    </location>
</feature>
<dbReference type="CDD" id="cd02203">
    <property type="entry name" value="PurL_repeat1"/>
    <property type="match status" value="1"/>
</dbReference>
<accession>A0A975FP77</accession>
<dbReference type="Pfam" id="PF02769">
    <property type="entry name" value="AIRS_C"/>
    <property type="match status" value="2"/>
</dbReference>
<dbReference type="NCBIfam" id="NF002290">
    <property type="entry name" value="PRK01213.1"/>
    <property type="match status" value="1"/>
</dbReference>
<keyword evidence="6 8" id="KW-0067">ATP-binding</keyword>
<dbReference type="EC" id="6.3.5.3" evidence="8"/>
<feature type="domain" description="PurM-like C-terminal" evidence="11">
    <location>
        <begin position="236"/>
        <end position="391"/>
    </location>
</feature>
<dbReference type="GO" id="GO:0006189">
    <property type="term" value="P:'de novo' IMP biosynthetic process"/>
    <property type="evidence" value="ECO:0007669"/>
    <property type="project" value="UniProtKB-UniRule"/>
</dbReference>
<feature type="binding site" evidence="8">
    <location>
        <position position="535"/>
    </location>
    <ligand>
        <name>ATP</name>
        <dbReference type="ChEBI" id="CHEBI:30616"/>
    </ligand>
</feature>
<comment type="catalytic activity">
    <reaction evidence="8">
        <text>N(2)-formyl-N(1)-(5-phospho-beta-D-ribosyl)glycinamide + L-glutamine + ATP + H2O = 2-formamido-N(1)-(5-O-phospho-beta-D-ribosyl)acetamidine + L-glutamate + ADP + phosphate + H(+)</text>
        <dbReference type="Rhea" id="RHEA:17129"/>
        <dbReference type="ChEBI" id="CHEBI:15377"/>
        <dbReference type="ChEBI" id="CHEBI:15378"/>
        <dbReference type="ChEBI" id="CHEBI:29985"/>
        <dbReference type="ChEBI" id="CHEBI:30616"/>
        <dbReference type="ChEBI" id="CHEBI:43474"/>
        <dbReference type="ChEBI" id="CHEBI:58359"/>
        <dbReference type="ChEBI" id="CHEBI:147286"/>
        <dbReference type="ChEBI" id="CHEBI:147287"/>
        <dbReference type="ChEBI" id="CHEBI:456216"/>
        <dbReference type="EC" id="6.3.5.3"/>
    </reaction>
</comment>
<dbReference type="InterPro" id="IPR036676">
    <property type="entry name" value="PurM-like_C_sf"/>
</dbReference>
<evidence type="ECO:0000259" key="12">
    <source>
        <dbReference type="Pfam" id="PF18072"/>
    </source>
</evidence>
<dbReference type="InterPro" id="IPR041609">
    <property type="entry name" value="PurL_linker"/>
</dbReference>
<feature type="domain" description="PurM-like C-terminal" evidence="11">
    <location>
        <begin position="611"/>
        <end position="752"/>
    </location>
</feature>
<comment type="subunit">
    <text evidence="8">Monomer. Part of the FGAM synthase complex composed of 1 PurL, 1 PurQ and 2 PurS subunits.</text>
</comment>
<protein>
    <recommendedName>
        <fullName evidence="8">Phosphoribosylformylglycinamidine synthase subunit PurL</fullName>
        <shortName evidence="8">FGAM synthase</shortName>
        <ecNumber evidence="8">6.3.5.3</ecNumber>
    </recommendedName>
    <alternativeName>
        <fullName evidence="8">Formylglycinamide ribonucleotide amidotransferase subunit II</fullName>
        <shortName evidence="8">FGAR amidotransferase II</shortName>
        <shortName evidence="8">FGAR-AT II</shortName>
    </alternativeName>
    <alternativeName>
        <fullName evidence="8">Glutamine amidotransferase PurL</fullName>
    </alternativeName>
    <alternativeName>
        <fullName evidence="8">Phosphoribosylformylglycinamidine synthase subunit II</fullName>
    </alternativeName>
</protein>
<dbReference type="InterPro" id="IPR016188">
    <property type="entry name" value="PurM-like_N"/>
</dbReference>
<keyword evidence="4 8" id="KW-0547">Nucleotide-binding</keyword>
<dbReference type="InterPro" id="IPR010918">
    <property type="entry name" value="PurM-like_C_dom"/>
</dbReference>
<evidence type="ECO:0000313" key="14">
    <source>
        <dbReference type="Proteomes" id="UP000671914"/>
    </source>
</evidence>
<dbReference type="KEGG" id="aarc:G127AT_06420"/>
<keyword evidence="14" id="KW-1185">Reference proteome</keyword>
<comment type="function">
    <text evidence="8">Part of the phosphoribosylformylglycinamidine synthase complex involved in the purines biosynthetic pathway. Catalyzes the ATP-dependent conversion of formylglycinamide ribonucleotide (FGAR) and glutamine to yield formylglycinamidine ribonucleotide (FGAM) and glutamate. The FGAM synthase complex is composed of three subunits. PurQ produces an ammonia molecule by converting glutamine to glutamate. PurL transfers the ammonia molecule to FGAR to form FGAM in an ATP-dependent manner. PurS interacts with PurQ and PurL and is thought to assist in the transfer of the ammonia molecule from PurQ to PurL.</text>
</comment>
<dbReference type="InterPro" id="IPR036921">
    <property type="entry name" value="PurM-like_N_sf"/>
</dbReference>
<evidence type="ECO:0000256" key="2">
    <source>
        <dbReference type="ARBA" id="ARBA00022598"/>
    </source>
</evidence>
<evidence type="ECO:0000256" key="8">
    <source>
        <dbReference type="HAMAP-Rule" id="MF_00420"/>
    </source>
</evidence>
<evidence type="ECO:0000256" key="7">
    <source>
        <dbReference type="ARBA" id="ARBA00022842"/>
    </source>
</evidence>
<feature type="binding site" evidence="8">
    <location>
        <position position="125"/>
    </location>
    <ligand>
        <name>ATP</name>
        <dbReference type="ChEBI" id="CHEBI:30616"/>
    </ligand>
</feature>
<comment type="caution">
    <text evidence="8">Lacks conserved residue(s) required for the propagation of feature annotation.</text>
</comment>
<dbReference type="PANTHER" id="PTHR43555">
    <property type="entry name" value="PHOSPHORIBOSYLFORMYLGLYCINAMIDINE SYNTHASE SUBUNIT PURL"/>
    <property type="match status" value="1"/>
</dbReference>
<dbReference type="GO" id="GO:0005737">
    <property type="term" value="C:cytoplasm"/>
    <property type="evidence" value="ECO:0007669"/>
    <property type="project" value="UniProtKB-SubCell"/>
</dbReference>
<dbReference type="HAMAP" id="MF_00420">
    <property type="entry name" value="PurL_2"/>
    <property type="match status" value="1"/>
</dbReference>
<feature type="binding site" evidence="8">
    <location>
        <begin position="128"/>
        <end position="131"/>
    </location>
    <ligand>
        <name>substrate</name>
    </ligand>
</feature>
<keyword evidence="1 8" id="KW-0963">Cytoplasm</keyword>
<dbReference type="PANTHER" id="PTHR43555:SF1">
    <property type="entry name" value="PHOSPHORIBOSYLFORMYLGLYCINAMIDINE SYNTHASE SUBUNIT PURL"/>
    <property type="match status" value="1"/>
</dbReference>
<comment type="subcellular location">
    <subcellularLocation>
        <location evidence="8">Cytoplasm</location>
    </subcellularLocation>
</comment>
<dbReference type="EMBL" id="CP071696">
    <property type="protein sequence ID" value="QTX05830.1"/>
    <property type="molecule type" value="Genomic_DNA"/>
</dbReference>
<feature type="active site" description="Proton acceptor" evidence="8">
    <location>
        <position position="129"/>
    </location>
</feature>
<keyword evidence="7 8" id="KW-0460">Magnesium</keyword>
<feature type="domain" description="PurM-like N-terminal" evidence="10">
    <location>
        <begin position="108"/>
        <end position="222"/>
    </location>
</feature>
<evidence type="ECO:0000256" key="5">
    <source>
        <dbReference type="ARBA" id="ARBA00022755"/>
    </source>
</evidence>
<evidence type="ECO:0000313" key="13">
    <source>
        <dbReference type="EMBL" id="QTX05830.1"/>
    </source>
</evidence>
<dbReference type="AlphaFoldDB" id="A0A975FP77"/>
<dbReference type="FunFam" id="3.30.1330.10:FF:000004">
    <property type="entry name" value="Phosphoribosylformylglycinamidine synthase subunit PurL"/>
    <property type="match status" value="1"/>
</dbReference>
<dbReference type="GO" id="GO:0004642">
    <property type="term" value="F:phosphoribosylformylglycinamidine synthase activity"/>
    <property type="evidence" value="ECO:0007669"/>
    <property type="project" value="UniProtKB-UniRule"/>
</dbReference>
<evidence type="ECO:0000256" key="4">
    <source>
        <dbReference type="ARBA" id="ARBA00022741"/>
    </source>
</evidence>
<dbReference type="GO" id="GO:0005524">
    <property type="term" value="F:ATP binding"/>
    <property type="evidence" value="ECO:0007669"/>
    <property type="project" value="UniProtKB-UniRule"/>
</dbReference>
<evidence type="ECO:0000256" key="9">
    <source>
        <dbReference type="SAM" id="MobiDB-lite"/>
    </source>
</evidence>
<dbReference type="SUPFAM" id="SSF56042">
    <property type="entry name" value="PurM C-terminal domain-like"/>
    <property type="match status" value="2"/>
</dbReference>
<feature type="binding site" evidence="8">
    <location>
        <position position="81"/>
    </location>
    <ligand>
        <name>ATP</name>
        <dbReference type="ChEBI" id="CHEBI:30616"/>
    </ligand>
</feature>
<dbReference type="InterPro" id="IPR010074">
    <property type="entry name" value="PRibForGlyAmidine_synth_PurL"/>
</dbReference>
<feature type="binding site" evidence="8">
    <location>
        <begin position="347"/>
        <end position="349"/>
    </location>
    <ligand>
        <name>substrate</name>
    </ligand>
</feature>
<feature type="binding site" evidence="8">
    <location>
        <position position="572"/>
    </location>
    <ligand>
        <name>ATP</name>
        <dbReference type="ChEBI" id="CHEBI:30616"/>
    </ligand>
</feature>
<feature type="domain" description="PurM-like N-terminal" evidence="10">
    <location>
        <begin position="478"/>
        <end position="597"/>
    </location>
</feature>
<comment type="pathway">
    <text evidence="8">Purine metabolism; IMP biosynthesis via de novo pathway; 5-amino-1-(5-phospho-D-ribosyl)imidazole from N(2)-formyl-N(1)-(5-phospho-D-ribosyl)glycinamide: step 1/2.</text>
</comment>
<name>A0A975FP77_9MICO</name>
<dbReference type="Pfam" id="PF18072">
    <property type="entry name" value="FGAR-AT_linker"/>
    <property type="match status" value="1"/>
</dbReference>
<feature type="binding site" evidence="8">
    <location>
        <position position="275"/>
    </location>
    <ligand>
        <name>substrate</name>
    </ligand>
</feature>
<sequence length="784" mass="82702">MTASTPAETPAHERDAASAPGTAPVLDTVDVAAATPEKEQPYAALGLKPDEYERIRNILGRRPTSAELAMYSVMWSEHCSYKSSKVYLKQFGKKVTPEMKRDLMVGMGENAGVVDIGEGWAVTFKIESHNHPSYIEPFQGAATGVGGIVRDIISMGARPVAVMDALRFGRVDDPDTARVVHGVVGGISFYGNCLGLPNIGGETWFDPVYQANPLVNALAVGVLRHEDLHLANARGAGNQVVLFGARTGGDGIGGASILASDTFSEGGPTKRPAVQVGDPFAEKVLIECCLELFAGDLVEGIQDLGAAGISCATSELASNGDGGMSIVLDQVLLRDPSLTPEEILMSESQERMMAIVRPEKLDGFLEVVKKWDVETSVLGEVTDTGRLSITWRGQEIVNVDPATVAVDGPVYERPVARPEWIDALNADTAANLPRPAEAGELETQFRALIGSPDQADASWITDQYDTYVLGNTALATPDDGGMIRVDEASGLGVSLATDANGRYCQLDPREGAKLALAEAYRNVAATGAKPVAVSDCLNFGSPENPEVMWQFSEAVEGLSDGCLELGIPVTGGNVSFYNQTGDVPIHPTPVVAVMGVIDDVGRRVPSGWQDDGHNIYLLGDTRAELDGSAWAGVVHDHLGGRPPAVDLAAERRLAELLVAAAYDGLVDSAHDLSDGGLAVALADAVSRFGVGARVFLDEVAADAGLDLATVLFSESQGRAIVTVPREDDVRFQAFCAARGCPVRRIGVTDAESGALDIQGSFALPVAEIVAGRRAPFETFGELVS</sequence>
<dbReference type="PIRSF" id="PIRSF001587">
    <property type="entry name" value="FGAM_synthase_II"/>
    <property type="match status" value="1"/>
</dbReference>
<dbReference type="SUPFAM" id="SSF55326">
    <property type="entry name" value="PurM N-terminal domain-like"/>
    <property type="match status" value="2"/>
</dbReference>
<evidence type="ECO:0000259" key="11">
    <source>
        <dbReference type="Pfam" id="PF02769"/>
    </source>
</evidence>
<dbReference type="CDD" id="cd02204">
    <property type="entry name" value="PurL_repeat2"/>
    <property type="match status" value="1"/>
</dbReference>
<evidence type="ECO:0000256" key="3">
    <source>
        <dbReference type="ARBA" id="ARBA00022723"/>
    </source>
</evidence>
<dbReference type="NCBIfam" id="TIGR01736">
    <property type="entry name" value="FGAM_synth_II"/>
    <property type="match status" value="1"/>
</dbReference>
<feature type="binding site" evidence="8">
    <location>
        <position position="575"/>
    </location>
    <ligand>
        <name>substrate</name>
    </ligand>
</feature>
<feature type="domain" description="Phosphoribosylformylglycinamidine synthase linker" evidence="12">
    <location>
        <begin position="38"/>
        <end position="82"/>
    </location>
</feature>
<evidence type="ECO:0000256" key="6">
    <source>
        <dbReference type="ARBA" id="ARBA00022840"/>
    </source>
</evidence>
<keyword evidence="2 8" id="KW-0436">Ligase</keyword>
<evidence type="ECO:0000259" key="10">
    <source>
        <dbReference type="Pfam" id="PF00586"/>
    </source>
</evidence>
<feature type="binding site" evidence="8">
    <location>
        <position position="127"/>
    </location>
    <ligand>
        <name>Mg(2+)</name>
        <dbReference type="ChEBI" id="CHEBI:18420"/>
        <label>1</label>
    </ligand>
</feature>
<comment type="similarity">
    <text evidence="8">Belongs to the FGAMS family.</text>
</comment>
<dbReference type="Gene3D" id="3.90.650.10">
    <property type="entry name" value="PurM-like C-terminal domain"/>
    <property type="match status" value="2"/>
</dbReference>
<feature type="active site" evidence="8">
    <location>
        <position position="78"/>
    </location>
</feature>
<gene>
    <name evidence="8 13" type="primary">purL</name>
    <name evidence="13" type="ORF">G127AT_06420</name>
</gene>
<feature type="binding site" evidence="8">
    <location>
        <position position="303"/>
    </location>
    <ligand>
        <name>Mg(2+)</name>
        <dbReference type="ChEBI" id="CHEBI:18420"/>
        <label>2</label>
    </ligand>
</feature>
<dbReference type="Proteomes" id="UP000671914">
    <property type="component" value="Chromosome"/>
</dbReference>
<evidence type="ECO:0000256" key="1">
    <source>
        <dbReference type="ARBA" id="ARBA00022490"/>
    </source>
</evidence>
<dbReference type="Pfam" id="PF00586">
    <property type="entry name" value="AIRS"/>
    <property type="match status" value="2"/>
</dbReference>
<keyword evidence="5 8" id="KW-0658">Purine biosynthesis</keyword>
<feature type="binding site" evidence="8">
    <location>
        <position position="150"/>
    </location>
    <ligand>
        <name>substrate</name>
    </ligand>
</feature>
<organism evidence="13 14">
    <name type="scientific">Agromyces archimandritae</name>
    <dbReference type="NCBI Taxonomy" id="2781962"/>
    <lineage>
        <taxon>Bacteria</taxon>
        <taxon>Bacillati</taxon>
        <taxon>Actinomycetota</taxon>
        <taxon>Actinomycetes</taxon>
        <taxon>Micrococcales</taxon>
        <taxon>Microbacteriaceae</taxon>
        <taxon>Agromyces</taxon>
    </lineage>
</organism>